<gene>
    <name evidence="2" type="ORF">N7530_004747</name>
</gene>
<evidence type="ECO:0000313" key="3">
    <source>
        <dbReference type="Proteomes" id="UP001147760"/>
    </source>
</evidence>
<reference evidence="2" key="2">
    <citation type="journal article" date="2023" name="IMA Fungus">
        <title>Comparative genomic study of the Penicillium genus elucidates a diverse pangenome and 15 lateral gene transfer events.</title>
        <authorList>
            <person name="Petersen C."/>
            <person name="Sorensen T."/>
            <person name="Nielsen M.R."/>
            <person name="Sondergaard T.E."/>
            <person name="Sorensen J.L."/>
            <person name="Fitzpatrick D.A."/>
            <person name="Frisvad J.C."/>
            <person name="Nielsen K.L."/>
        </authorList>
    </citation>
    <scope>NUCLEOTIDE SEQUENCE</scope>
    <source>
        <strain evidence="2">IBT 17660</strain>
    </source>
</reference>
<feature type="transmembrane region" description="Helical" evidence="1">
    <location>
        <begin position="35"/>
        <end position="56"/>
    </location>
</feature>
<reference evidence="2" key="1">
    <citation type="submission" date="2022-12" db="EMBL/GenBank/DDBJ databases">
        <authorList>
            <person name="Petersen C."/>
        </authorList>
    </citation>
    <scope>NUCLEOTIDE SEQUENCE</scope>
    <source>
        <strain evidence="2">IBT 17660</strain>
    </source>
</reference>
<keyword evidence="3" id="KW-1185">Reference proteome</keyword>
<evidence type="ECO:0000256" key="1">
    <source>
        <dbReference type="SAM" id="Phobius"/>
    </source>
</evidence>
<keyword evidence="1" id="KW-1133">Transmembrane helix</keyword>
<accession>A0A9W9WYR9</accession>
<evidence type="ECO:0000313" key="2">
    <source>
        <dbReference type="EMBL" id="KAJ5479238.1"/>
    </source>
</evidence>
<dbReference type="AlphaFoldDB" id="A0A9W9WYR9"/>
<keyword evidence="1" id="KW-0472">Membrane</keyword>
<comment type="caution">
    <text evidence="2">The sequence shown here is derived from an EMBL/GenBank/DDBJ whole genome shotgun (WGS) entry which is preliminary data.</text>
</comment>
<protein>
    <submittedName>
        <fullName evidence="2">Uncharacterized protein</fullName>
    </submittedName>
</protein>
<dbReference type="OrthoDB" id="5287717at2759"/>
<proteinExistence type="predicted"/>
<dbReference type="EMBL" id="JAPWDO010000003">
    <property type="protein sequence ID" value="KAJ5479238.1"/>
    <property type="molecule type" value="Genomic_DNA"/>
</dbReference>
<name>A0A9W9WYR9_9EURO</name>
<keyword evidence="1" id="KW-0812">Transmembrane</keyword>
<organism evidence="2 3">
    <name type="scientific">Penicillium desertorum</name>
    <dbReference type="NCBI Taxonomy" id="1303715"/>
    <lineage>
        <taxon>Eukaryota</taxon>
        <taxon>Fungi</taxon>
        <taxon>Dikarya</taxon>
        <taxon>Ascomycota</taxon>
        <taxon>Pezizomycotina</taxon>
        <taxon>Eurotiomycetes</taxon>
        <taxon>Eurotiomycetidae</taxon>
        <taxon>Eurotiales</taxon>
        <taxon>Aspergillaceae</taxon>
        <taxon>Penicillium</taxon>
    </lineage>
</organism>
<sequence length="93" mass="10098">MYYGFDTFNQGYVAENLTSSQPGKILGPCALSPHIPMVMLAICAMGCVILGLVYGFRRRQAETLDGYLFSKLSADYAKNIGDLPAAIGPRSFL</sequence>
<dbReference type="Proteomes" id="UP001147760">
    <property type="component" value="Unassembled WGS sequence"/>
</dbReference>